<feature type="non-terminal residue" evidence="3">
    <location>
        <position position="21"/>
    </location>
</feature>
<comment type="caution">
    <text evidence="3">The sequence shown here is derived from an EMBL/GenBank/DDBJ whole genome shotgun (WGS) entry which is preliminary data.</text>
</comment>
<accession>A0A816ENF7</accession>
<organism evidence="3 4">
    <name type="scientific">Rotaria sordida</name>
    <dbReference type="NCBI Taxonomy" id="392033"/>
    <lineage>
        <taxon>Eukaryota</taxon>
        <taxon>Metazoa</taxon>
        <taxon>Spiralia</taxon>
        <taxon>Gnathifera</taxon>
        <taxon>Rotifera</taxon>
        <taxon>Eurotatoria</taxon>
        <taxon>Bdelloidea</taxon>
        <taxon>Philodinida</taxon>
        <taxon>Philodinidae</taxon>
        <taxon>Rotaria</taxon>
    </lineage>
</organism>
<keyword evidence="4" id="KW-1185">Reference proteome</keyword>
<dbReference type="EMBL" id="CAJNOH010008571">
    <property type="protein sequence ID" value="CAF1482330.1"/>
    <property type="molecule type" value="Genomic_DNA"/>
</dbReference>
<sequence>MSNEIGDAAAQHFADALRHNT</sequence>
<evidence type="ECO:0000313" key="2">
    <source>
        <dbReference type="EMBL" id="CAF1482330.1"/>
    </source>
</evidence>
<evidence type="ECO:0000313" key="3">
    <source>
        <dbReference type="EMBL" id="CAF1648614.1"/>
    </source>
</evidence>
<dbReference type="AlphaFoldDB" id="A0A816ENF7"/>
<protein>
    <submittedName>
        <fullName evidence="3">Uncharacterized protein</fullName>
    </submittedName>
</protein>
<name>A0A816ENF7_9BILA</name>
<feature type="region of interest" description="Disordered" evidence="1">
    <location>
        <begin position="1"/>
        <end position="21"/>
    </location>
</feature>
<dbReference type="Proteomes" id="UP000663870">
    <property type="component" value="Unassembled WGS sequence"/>
</dbReference>
<proteinExistence type="predicted"/>
<gene>
    <name evidence="3" type="ORF">JXQ802_LOCUS54249</name>
    <name evidence="2" type="ORF">PYM288_LOCUS37814</name>
</gene>
<evidence type="ECO:0000313" key="4">
    <source>
        <dbReference type="Proteomes" id="UP000663870"/>
    </source>
</evidence>
<dbReference type="EMBL" id="CAJNOL010010271">
    <property type="protein sequence ID" value="CAF1648614.1"/>
    <property type="molecule type" value="Genomic_DNA"/>
</dbReference>
<reference evidence="3" key="1">
    <citation type="submission" date="2021-02" db="EMBL/GenBank/DDBJ databases">
        <authorList>
            <person name="Nowell W R."/>
        </authorList>
    </citation>
    <scope>NUCLEOTIDE SEQUENCE</scope>
</reference>
<evidence type="ECO:0000256" key="1">
    <source>
        <dbReference type="SAM" id="MobiDB-lite"/>
    </source>
</evidence>
<dbReference type="Proteomes" id="UP000663854">
    <property type="component" value="Unassembled WGS sequence"/>
</dbReference>